<evidence type="ECO:0000256" key="10">
    <source>
        <dbReference type="ARBA" id="ARBA00023136"/>
    </source>
</evidence>
<dbReference type="RefSeq" id="WP_015753242.1">
    <property type="nucleotide sequence ID" value="NC_013222.1"/>
</dbReference>
<evidence type="ECO:0000256" key="1">
    <source>
        <dbReference type="ARBA" id="ARBA00004141"/>
    </source>
</evidence>
<dbReference type="GO" id="GO:0001508">
    <property type="term" value="P:action potential"/>
    <property type="evidence" value="ECO:0007669"/>
    <property type="project" value="TreeGrafter"/>
</dbReference>
<dbReference type="InterPro" id="IPR005821">
    <property type="entry name" value="Ion_trans_dom"/>
</dbReference>
<name>A4CHS7_ROBBH</name>
<protein>
    <recommendedName>
        <fullName evidence="13">Ion transport domain-containing protein</fullName>
    </recommendedName>
</protein>
<dbReference type="SUPFAM" id="SSF81324">
    <property type="entry name" value="Voltage-gated potassium channels"/>
    <property type="match status" value="1"/>
</dbReference>
<dbReference type="AlphaFoldDB" id="A4CHS7"/>
<dbReference type="PANTHER" id="PTHR11537:SF254">
    <property type="entry name" value="POTASSIUM VOLTAGE-GATED CHANNEL PROTEIN SHAB"/>
    <property type="match status" value="1"/>
</dbReference>
<keyword evidence="11" id="KW-0407">Ion channel</keyword>
<dbReference type="GO" id="GO:0005249">
    <property type="term" value="F:voltage-gated potassium channel activity"/>
    <property type="evidence" value="ECO:0007669"/>
    <property type="project" value="InterPro"/>
</dbReference>
<evidence type="ECO:0000256" key="4">
    <source>
        <dbReference type="ARBA" id="ARBA00022692"/>
    </source>
</evidence>
<keyword evidence="7" id="KW-0630">Potassium</keyword>
<keyword evidence="4 12" id="KW-0812">Transmembrane</keyword>
<organism evidence="14 15">
    <name type="scientific">Robiginitalea biformata (strain ATCC BAA-864 / DSM 15991 / KCTC 12146 / HTCC2501)</name>
    <dbReference type="NCBI Taxonomy" id="313596"/>
    <lineage>
        <taxon>Bacteria</taxon>
        <taxon>Pseudomonadati</taxon>
        <taxon>Bacteroidota</taxon>
        <taxon>Flavobacteriia</taxon>
        <taxon>Flavobacteriales</taxon>
        <taxon>Flavobacteriaceae</taxon>
        <taxon>Robiginitalea</taxon>
    </lineage>
</organism>
<evidence type="ECO:0000256" key="3">
    <source>
        <dbReference type="ARBA" id="ARBA00022538"/>
    </source>
</evidence>
<dbReference type="Proteomes" id="UP000009049">
    <property type="component" value="Chromosome"/>
</dbReference>
<feature type="transmembrane region" description="Helical" evidence="12">
    <location>
        <begin position="202"/>
        <end position="223"/>
    </location>
</feature>
<dbReference type="KEGG" id="rbi:RB2501_06285"/>
<comment type="subcellular location">
    <subcellularLocation>
        <location evidence="1">Membrane</location>
        <topology evidence="1">Multi-pass membrane protein</topology>
    </subcellularLocation>
</comment>
<evidence type="ECO:0000256" key="9">
    <source>
        <dbReference type="ARBA" id="ARBA00023065"/>
    </source>
</evidence>
<keyword evidence="15" id="KW-1185">Reference proteome</keyword>
<evidence type="ECO:0000313" key="15">
    <source>
        <dbReference type="Proteomes" id="UP000009049"/>
    </source>
</evidence>
<gene>
    <name evidence="14" type="ordered locus">RB2501_06285</name>
</gene>
<dbReference type="eggNOG" id="COG0664">
    <property type="taxonomic scope" value="Bacteria"/>
</dbReference>
<feature type="domain" description="Ion transport" evidence="13">
    <location>
        <begin position="19"/>
        <end position="231"/>
    </location>
</feature>
<evidence type="ECO:0000259" key="13">
    <source>
        <dbReference type="Pfam" id="PF00520"/>
    </source>
</evidence>
<feature type="transmembrane region" description="Helical" evidence="12">
    <location>
        <begin position="141"/>
        <end position="162"/>
    </location>
</feature>
<keyword evidence="10 12" id="KW-0472">Membrane</keyword>
<dbReference type="InterPro" id="IPR027359">
    <property type="entry name" value="Volt_channel_dom_sf"/>
</dbReference>
<feature type="transmembrane region" description="Helical" evidence="12">
    <location>
        <begin position="20"/>
        <end position="38"/>
    </location>
</feature>
<dbReference type="PRINTS" id="PR00169">
    <property type="entry name" value="KCHANNEL"/>
</dbReference>
<evidence type="ECO:0000256" key="5">
    <source>
        <dbReference type="ARBA" id="ARBA00022826"/>
    </source>
</evidence>
<keyword evidence="6" id="KW-0851">Voltage-gated channel</keyword>
<dbReference type="STRING" id="313596.RB2501_06285"/>
<evidence type="ECO:0000256" key="7">
    <source>
        <dbReference type="ARBA" id="ARBA00022958"/>
    </source>
</evidence>
<dbReference type="GO" id="GO:0008076">
    <property type="term" value="C:voltage-gated potassium channel complex"/>
    <property type="evidence" value="ECO:0007669"/>
    <property type="project" value="InterPro"/>
</dbReference>
<dbReference type="Gene3D" id="1.20.120.350">
    <property type="entry name" value="Voltage-gated potassium channels. Chain C"/>
    <property type="match status" value="1"/>
</dbReference>
<evidence type="ECO:0000256" key="2">
    <source>
        <dbReference type="ARBA" id="ARBA00022448"/>
    </source>
</evidence>
<evidence type="ECO:0000256" key="12">
    <source>
        <dbReference type="SAM" id="Phobius"/>
    </source>
</evidence>
<reference evidence="14 15" key="1">
    <citation type="journal article" date="2009" name="J. Bacteriol.">
        <title>Complete genome sequence of Robiginitalea biformata HTCC2501.</title>
        <authorList>
            <person name="Oh H.M."/>
            <person name="Giovannoni S.J."/>
            <person name="Lee K."/>
            <person name="Ferriera S."/>
            <person name="Johnson J."/>
            <person name="Cho J.C."/>
        </authorList>
    </citation>
    <scope>NUCLEOTIDE SEQUENCE [LARGE SCALE GENOMIC DNA]</scope>
    <source>
        <strain evidence="15">ATCC BAA-864 / HTCC2501 / KCTC 12146</strain>
    </source>
</reference>
<keyword evidence="2" id="KW-0813">Transport</keyword>
<feature type="transmembrane region" description="Helical" evidence="12">
    <location>
        <begin position="169"/>
        <end position="190"/>
    </location>
</feature>
<dbReference type="HOGENOM" id="CLU_011722_1_1_10"/>
<keyword evidence="8 12" id="KW-1133">Transmembrane helix</keyword>
<sequence length="247" mass="28301">MRKKLWHILESQDSRTGLYFHYFIQTLILLSLIAYAIETLPGLSPAVQDGLYVFEIFTVSVFTVEYLLRIYVAPKPLRYIFSFYGIIDLLAILPFYLNSALDWRALRSFRILRLVRALKMIRYNRALERFTIAARMVREEIVLFFIITFIVLYLTSAGIYYFEHAAQPEAFASIFHSFWWSIVTLTTVGYGDVYPVTVGGKIFTFFVLIIGVGIVTVPAGLVASSLSKAREIETEASEKKKAQGESE</sequence>
<evidence type="ECO:0000256" key="11">
    <source>
        <dbReference type="ARBA" id="ARBA00023303"/>
    </source>
</evidence>
<proteinExistence type="predicted"/>
<keyword evidence="3" id="KW-0633">Potassium transport</keyword>
<dbReference type="Pfam" id="PF00520">
    <property type="entry name" value="Ion_trans"/>
    <property type="match status" value="1"/>
</dbReference>
<dbReference type="EMBL" id="CP001712">
    <property type="protein sequence ID" value="EAR16485.1"/>
    <property type="molecule type" value="Genomic_DNA"/>
</dbReference>
<accession>A4CHS7</accession>
<feature type="transmembrane region" description="Helical" evidence="12">
    <location>
        <begin position="50"/>
        <end position="68"/>
    </location>
</feature>
<keyword evidence="5" id="KW-0631">Potassium channel</keyword>
<feature type="transmembrane region" description="Helical" evidence="12">
    <location>
        <begin position="80"/>
        <end position="97"/>
    </location>
</feature>
<dbReference type="OrthoDB" id="9799090at2"/>
<dbReference type="PANTHER" id="PTHR11537">
    <property type="entry name" value="VOLTAGE-GATED POTASSIUM CHANNEL"/>
    <property type="match status" value="1"/>
</dbReference>
<evidence type="ECO:0000256" key="8">
    <source>
        <dbReference type="ARBA" id="ARBA00022989"/>
    </source>
</evidence>
<evidence type="ECO:0000256" key="6">
    <source>
        <dbReference type="ARBA" id="ARBA00022882"/>
    </source>
</evidence>
<dbReference type="Gene3D" id="1.10.287.70">
    <property type="match status" value="1"/>
</dbReference>
<keyword evidence="9" id="KW-0406">Ion transport</keyword>
<dbReference type="InterPro" id="IPR028325">
    <property type="entry name" value="VG_K_chnl"/>
</dbReference>
<evidence type="ECO:0000313" key="14">
    <source>
        <dbReference type="EMBL" id="EAR16485.1"/>
    </source>
</evidence>